<dbReference type="AlphaFoldDB" id="A0A916RXS0"/>
<feature type="transmembrane region" description="Helical" evidence="2">
    <location>
        <begin position="45"/>
        <end position="65"/>
    </location>
</feature>
<dbReference type="InterPro" id="IPR050738">
    <property type="entry name" value="Sulfatase"/>
</dbReference>
<feature type="transmembrane region" description="Helical" evidence="2">
    <location>
        <begin position="142"/>
        <end position="162"/>
    </location>
</feature>
<dbReference type="InterPro" id="IPR017850">
    <property type="entry name" value="Alkaline_phosphatase_core_sf"/>
</dbReference>
<dbReference type="Pfam" id="PF00884">
    <property type="entry name" value="Sulfatase"/>
    <property type="match status" value="1"/>
</dbReference>
<feature type="transmembrane region" description="Helical" evidence="2">
    <location>
        <begin position="102"/>
        <end position="122"/>
    </location>
</feature>
<dbReference type="Proteomes" id="UP000648801">
    <property type="component" value="Unassembled WGS sequence"/>
</dbReference>
<dbReference type="PANTHER" id="PTHR42693:SF33">
    <property type="entry name" value="ARYLSULFATASE"/>
    <property type="match status" value="1"/>
</dbReference>
<keyword evidence="2" id="KW-0472">Membrane</keyword>
<feature type="domain" description="Sulfatase N-terminal" evidence="3">
    <location>
        <begin position="184"/>
        <end position="451"/>
    </location>
</feature>
<accession>A0A916RXS0</accession>
<evidence type="ECO:0000259" key="3">
    <source>
        <dbReference type="Pfam" id="PF00884"/>
    </source>
</evidence>
<evidence type="ECO:0000313" key="5">
    <source>
        <dbReference type="Proteomes" id="UP000648801"/>
    </source>
</evidence>
<reference evidence="4" key="2">
    <citation type="submission" date="2020-09" db="EMBL/GenBank/DDBJ databases">
        <authorList>
            <person name="Sun Q."/>
            <person name="Zhou Y."/>
        </authorList>
    </citation>
    <scope>NUCLEOTIDE SEQUENCE</scope>
    <source>
        <strain evidence="4">CGMCC 1.15447</strain>
    </source>
</reference>
<dbReference type="RefSeq" id="WP_188759527.1">
    <property type="nucleotide sequence ID" value="NZ_BMJB01000001.1"/>
</dbReference>
<evidence type="ECO:0000256" key="1">
    <source>
        <dbReference type="ARBA" id="ARBA00008779"/>
    </source>
</evidence>
<sequence>MKRFLKQPAITALGLTQLYLLTLVGQLLSPNHLFLYHWSGSAPGIFLPTALVYCTLWISLTLLLLLVRRPGWSRTTVWIMLLAIAPIQLIKSWPLVSGQALPRGFLLTFFGLAIVVFLIMVVKWRHEFLQKFDRVIGIFRTCLGFVALIGLLALSQMLWFGWRARRMNAALPLHKPQLFAKAKPRIIWVLFDELSYRQVYERRYPGLELPAFDQLAGQSTVFTDTVPAGYFTERVLPSLFTGIPVATIKSSVDGHTLFLYEPDSRSWVRFDPTRTVFADALNHGYSTAIAGWYNPYCRIMPGVLDHCFWTIDMPNFSVMSPQHTILENARDTLLQKARTLLQMFARPKSPVFNAEDTRLHQMDYTHVSAAADRLIEDPSATFVLLHMPVPHPGGIYDRKIGRFTTHGATYIDNLALADRYLAHIRSLLEQNGTWDASTIVVMGDHSWRTNQWKLLSNWTPEEQRASDGGQFDPRPGYIIKLPYQHTPYRVNFAYRAIHTRALFDALIAGEIHSPEELSKWAAQWHDSPSSALNSSAK</sequence>
<dbReference type="GO" id="GO:0004065">
    <property type="term" value="F:arylsulfatase activity"/>
    <property type="evidence" value="ECO:0007669"/>
    <property type="project" value="TreeGrafter"/>
</dbReference>
<evidence type="ECO:0000313" key="4">
    <source>
        <dbReference type="EMBL" id="GGA72002.1"/>
    </source>
</evidence>
<keyword evidence="2" id="KW-0812">Transmembrane</keyword>
<dbReference type="EMBL" id="BMJB01000001">
    <property type="protein sequence ID" value="GGA72002.1"/>
    <property type="molecule type" value="Genomic_DNA"/>
</dbReference>
<comment type="caution">
    <text evidence="4">The sequence shown here is derived from an EMBL/GenBank/DDBJ whole genome shotgun (WGS) entry which is preliminary data.</text>
</comment>
<dbReference type="PANTHER" id="PTHR42693">
    <property type="entry name" value="ARYLSULFATASE FAMILY MEMBER"/>
    <property type="match status" value="1"/>
</dbReference>
<dbReference type="SUPFAM" id="SSF53649">
    <property type="entry name" value="Alkaline phosphatase-like"/>
    <property type="match status" value="1"/>
</dbReference>
<feature type="transmembrane region" description="Helical" evidence="2">
    <location>
        <begin position="12"/>
        <end position="33"/>
    </location>
</feature>
<comment type="similarity">
    <text evidence="1">Belongs to the sulfatase family.</text>
</comment>
<keyword evidence="5" id="KW-1185">Reference proteome</keyword>
<proteinExistence type="inferred from homology"/>
<gene>
    <name evidence="4" type="ORF">GCM10011507_24510</name>
</gene>
<evidence type="ECO:0000256" key="2">
    <source>
        <dbReference type="SAM" id="Phobius"/>
    </source>
</evidence>
<dbReference type="Gene3D" id="3.40.720.10">
    <property type="entry name" value="Alkaline Phosphatase, subunit A"/>
    <property type="match status" value="1"/>
</dbReference>
<dbReference type="InterPro" id="IPR000917">
    <property type="entry name" value="Sulfatase_N"/>
</dbReference>
<organism evidence="4 5">
    <name type="scientific">Edaphobacter acidisoli</name>
    <dbReference type="NCBI Taxonomy" id="2040573"/>
    <lineage>
        <taxon>Bacteria</taxon>
        <taxon>Pseudomonadati</taxon>
        <taxon>Acidobacteriota</taxon>
        <taxon>Terriglobia</taxon>
        <taxon>Terriglobales</taxon>
        <taxon>Acidobacteriaceae</taxon>
        <taxon>Edaphobacter</taxon>
    </lineage>
</organism>
<keyword evidence="2" id="KW-1133">Transmembrane helix</keyword>
<protein>
    <recommendedName>
        <fullName evidence="3">Sulfatase N-terminal domain-containing protein</fullName>
    </recommendedName>
</protein>
<feature type="transmembrane region" description="Helical" evidence="2">
    <location>
        <begin position="77"/>
        <end position="96"/>
    </location>
</feature>
<name>A0A916RXS0_9BACT</name>
<reference evidence="4" key="1">
    <citation type="journal article" date="2014" name="Int. J. Syst. Evol. Microbiol.">
        <title>Complete genome sequence of Corynebacterium casei LMG S-19264T (=DSM 44701T), isolated from a smear-ripened cheese.</title>
        <authorList>
            <consortium name="US DOE Joint Genome Institute (JGI-PGF)"/>
            <person name="Walter F."/>
            <person name="Albersmeier A."/>
            <person name="Kalinowski J."/>
            <person name="Ruckert C."/>
        </authorList>
    </citation>
    <scope>NUCLEOTIDE SEQUENCE</scope>
    <source>
        <strain evidence="4">CGMCC 1.15447</strain>
    </source>
</reference>